<gene>
    <name evidence="2" type="ORF">NB640_09180</name>
</gene>
<evidence type="ECO:0000313" key="3">
    <source>
        <dbReference type="Proteomes" id="UP001156215"/>
    </source>
</evidence>
<dbReference type="RefSeq" id="WP_269308415.1">
    <property type="nucleotide sequence ID" value="NZ_CP098242.1"/>
</dbReference>
<dbReference type="PANTHER" id="PTHR34989:SF1">
    <property type="entry name" value="PROTEIN HDED"/>
    <property type="match status" value="1"/>
</dbReference>
<protein>
    <submittedName>
        <fullName evidence="2">DUF308 domain-containing protein</fullName>
    </submittedName>
</protein>
<proteinExistence type="predicted"/>
<name>A0A9E9P2W2_9BURK</name>
<feature type="transmembrane region" description="Helical" evidence="1">
    <location>
        <begin position="71"/>
        <end position="88"/>
    </location>
</feature>
<feature type="transmembrane region" description="Helical" evidence="1">
    <location>
        <begin position="94"/>
        <end position="115"/>
    </location>
</feature>
<dbReference type="KEGG" id="ovb:NB640_09180"/>
<dbReference type="AlphaFoldDB" id="A0A9E9P2W2"/>
<dbReference type="InterPro" id="IPR005325">
    <property type="entry name" value="DUF308_memb"/>
</dbReference>
<keyword evidence="1" id="KW-0812">Transmembrane</keyword>
<dbReference type="GO" id="GO:0005886">
    <property type="term" value="C:plasma membrane"/>
    <property type="evidence" value="ECO:0007669"/>
    <property type="project" value="TreeGrafter"/>
</dbReference>
<evidence type="ECO:0000256" key="1">
    <source>
        <dbReference type="SAM" id="Phobius"/>
    </source>
</evidence>
<dbReference type="Proteomes" id="UP001156215">
    <property type="component" value="Chromosome"/>
</dbReference>
<keyword evidence="1" id="KW-1133">Transmembrane helix</keyword>
<dbReference type="InterPro" id="IPR052712">
    <property type="entry name" value="Acid_resist_chaperone_HdeD"/>
</dbReference>
<evidence type="ECO:0000313" key="2">
    <source>
        <dbReference type="EMBL" id="WAW09418.1"/>
    </source>
</evidence>
<dbReference type="Pfam" id="PF03729">
    <property type="entry name" value="DUF308"/>
    <property type="match status" value="1"/>
</dbReference>
<reference evidence="2" key="1">
    <citation type="journal article" date="2022" name="Front. Microbiol.">
        <title>New perspectives on an old grouping: The genomic and phenotypic variability of Oxalobacter formigenes and the implications for calcium oxalate stone prevention.</title>
        <authorList>
            <person name="Chmiel J.A."/>
            <person name="Carr C."/>
            <person name="Stuivenberg G.A."/>
            <person name="Venema R."/>
            <person name="Chanyi R.M."/>
            <person name="Al K.F."/>
            <person name="Giguere D."/>
            <person name="Say H."/>
            <person name="Akouris P.P."/>
            <person name="Dominguez Romero S.A."/>
            <person name="Kwong A."/>
            <person name="Tai V."/>
            <person name="Koval S.F."/>
            <person name="Razvi H."/>
            <person name="Bjazevic J."/>
            <person name="Burton J.P."/>
        </authorList>
    </citation>
    <scope>NUCLEOTIDE SEQUENCE</scope>
    <source>
        <strain evidence="2">WoOx3</strain>
    </source>
</reference>
<accession>A0A9E9P2W2</accession>
<feature type="transmembrane region" description="Helical" evidence="1">
    <location>
        <begin position="12"/>
        <end position="32"/>
    </location>
</feature>
<feature type="transmembrane region" description="Helical" evidence="1">
    <location>
        <begin position="151"/>
        <end position="174"/>
    </location>
</feature>
<organism evidence="2 3">
    <name type="scientific">Oxalobacter vibrioformis</name>
    <dbReference type="NCBI Taxonomy" id="933080"/>
    <lineage>
        <taxon>Bacteria</taxon>
        <taxon>Pseudomonadati</taxon>
        <taxon>Pseudomonadota</taxon>
        <taxon>Betaproteobacteria</taxon>
        <taxon>Burkholderiales</taxon>
        <taxon>Oxalobacteraceae</taxon>
        <taxon>Oxalobacter</taxon>
    </lineage>
</organism>
<keyword evidence="3" id="KW-1185">Reference proteome</keyword>
<keyword evidence="1" id="KW-0472">Membrane</keyword>
<feature type="transmembrane region" description="Helical" evidence="1">
    <location>
        <begin position="127"/>
        <end position="145"/>
    </location>
</feature>
<dbReference type="PANTHER" id="PTHR34989">
    <property type="entry name" value="PROTEIN HDED"/>
    <property type="match status" value="1"/>
</dbReference>
<sequence length="179" mass="19309">MSTLEMSPISRSWWLLVVYGIAAIFFGIVALASPLGAAVAMAWVIGILALGEGVASLIAAFSKNISLSKGWLLFYAVCSILFGLVTIMNPEAVASMLLIFFAVWLIIAGIYRIVFAIQARKRLEGEWMLIVSGVLAIVLGAMLIAQPLTGMIITTIWIGAMVLVYGIFQIMAGIQLRKL</sequence>
<dbReference type="EMBL" id="CP098242">
    <property type="protein sequence ID" value="WAW09418.1"/>
    <property type="molecule type" value="Genomic_DNA"/>
</dbReference>
<feature type="transmembrane region" description="Helical" evidence="1">
    <location>
        <begin position="38"/>
        <end position="59"/>
    </location>
</feature>